<dbReference type="InterPro" id="IPR029044">
    <property type="entry name" value="Nucleotide-diphossugar_trans"/>
</dbReference>
<protein>
    <submittedName>
        <fullName evidence="1">Uncharacterized protein</fullName>
    </submittedName>
</protein>
<name>A0A6C0AN28_9ZZZZ</name>
<sequence length="576" mass="67664">MTYNELVEKCKDKTLIYFCIFHNKGYIELLQLLVSSLILRSNLENIDLLVITSSNFTKDIEHVSKKLNIHIDIYTLDFSELHEALCSRIYIFDYPLVTLYKHILYLDTDIIIQGDINSLVNCELEEKLYAFREGTIGHPYWGGEFFDFSKFNKEQSGFNSGILLFKPVKSIKDNFSKVKEHIDIIISKKSKLPDCPDQSLLNYYFIKENLYNISLMDTSVTLYSRYADIKSINEKNIICHFTWPIGNTGNKKNRMMQYYSNFLNYLEKGSFSPLLNLVGLRYSWGTSGYIQLEKDSLITTWSRGSYKWIDSHLAILAWNRFRHILRFNSSYTNFLSLRISDLDTITGNLDFIKDKRIVNSNIVIILTMTVNVGKKDTLFQVNPRDRIDTYLKSIRAWLTKTELKIVVVENSGYLFKELSEELERYKGRFEFVLYDENTLDESEHLKNNTDKGISELFSINYAKKHSILIKNSLFIIKITGRYFIEELDSYLSNYNLGIYDVLCQNNIKFFPRCEMIGCHMKHFDTVFSLNLNNEVFKIVEIHYRDRILKFNTILECKRFTIEPRQGGGRNILFTDI</sequence>
<organism evidence="1">
    <name type="scientific">viral metagenome</name>
    <dbReference type="NCBI Taxonomy" id="1070528"/>
    <lineage>
        <taxon>unclassified sequences</taxon>
        <taxon>metagenomes</taxon>
        <taxon>organismal metagenomes</taxon>
    </lineage>
</organism>
<accession>A0A6C0AN28</accession>
<proteinExistence type="predicted"/>
<reference evidence="1" key="1">
    <citation type="journal article" date="2020" name="Nature">
        <title>Giant virus diversity and host interactions through global metagenomics.</title>
        <authorList>
            <person name="Schulz F."/>
            <person name="Roux S."/>
            <person name="Paez-Espino D."/>
            <person name="Jungbluth S."/>
            <person name="Walsh D.A."/>
            <person name="Denef V.J."/>
            <person name="McMahon K.D."/>
            <person name="Konstantinidis K.T."/>
            <person name="Eloe-Fadrosh E.A."/>
            <person name="Kyrpides N.C."/>
            <person name="Woyke T."/>
        </authorList>
    </citation>
    <scope>NUCLEOTIDE SEQUENCE</scope>
    <source>
        <strain evidence="1">GVMAG-S-1101161-73</strain>
    </source>
</reference>
<dbReference type="GO" id="GO:0016757">
    <property type="term" value="F:glycosyltransferase activity"/>
    <property type="evidence" value="ECO:0007669"/>
    <property type="project" value="InterPro"/>
</dbReference>
<evidence type="ECO:0000313" key="1">
    <source>
        <dbReference type="EMBL" id="QHS81227.1"/>
    </source>
</evidence>
<dbReference type="Pfam" id="PF01501">
    <property type="entry name" value="Glyco_transf_8"/>
    <property type="match status" value="1"/>
</dbReference>
<dbReference type="InterPro" id="IPR002495">
    <property type="entry name" value="Glyco_trans_8"/>
</dbReference>
<dbReference type="AlphaFoldDB" id="A0A6C0AN28"/>
<dbReference type="EMBL" id="MN740731">
    <property type="protein sequence ID" value="QHS81227.1"/>
    <property type="molecule type" value="Genomic_DNA"/>
</dbReference>
<dbReference type="Gene3D" id="3.90.550.10">
    <property type="entry name" value="Spore Coat Polysaccharide Biosynthesis Protein SpsA, Chain A"/>
    <property type="match status" value="1"/>
</dbReference>
<dbReference type="SUPFAM" id="SSF53448">
    <property type="entry name" value="Nucleotide-diphospho-sugar transferases"/>
    <property type="match status" value="1"/>
</dbReference>